<dbReference type="SUPFAM" id="SSF103032">
    <property type="entry name" value="Hypothetical protein YwqG"/>
    <property type="match status" value="1"/>
</dbReference>
<dbReference type="InterPro" id="IPR015315">
    <property type="entry name" value="DUF1963"/>
</dbReference>
<proteinExistence type="predicted"/>
<evidence type="ECO:0000313" key="1">
    <source>
        <dbReference type="EMBL" id="RNF78193.1"/>
    </source>
</evidence>
<evidence type="ECO:0000313" key="2">
    <source>
        <dbReference type="Proteomes" id="UP000275401"/>
    </source>
</evidence>
<gene>
    <name evidence="1" type="ORF">EEJ42_49255</name>
</gene>
<dbReference type="Pfam" id="PF09234">
    <property type="entry name" value="DUF1963"/>
    <property type="match status" value="1"/>
</dbReference>
<dbReference type="Gene3D" id="2.30.320.10">
    <property type="entry name" value="YwqG-like"/>
    <property type="match status" value="1"/>
</dbReference>
<dbReference type="InterPro" id="IPR035948">
    <property type="entry name" value="YwqG-like_sf"/>
</dbReference>
<dbReference type="AlphaFoldDB" id="A0A3M8SBN1"/>
<reference evidence="1 2" key="1">
    <citation type="submission" date="2018-11" db="EMBL/GenBank/DDBJ databases">
        <title>The Potential of Streptomyces as Biocontrol Agents against the Tomato grey mould, Botrytis cinerea (Gray mold) Frontiers in Microbiology.</title>
        <authorList>
            <person name="Li D."/>
        </authorList>
    </citation>
    <scope>NUCLEOTIDE SEQUENCE [LARGE SCALE GENOMIC DNA]</scope>
    <source>
        <strain evidence="1 2">NEAU-LD23</strain>
    </source>
</reference>
<sequence>MARMTNALHALARAHLPADLARRWTALLRPAAHLRKAEAGDPVVGQLGGLPRLPADVAWPVWEGKGPLRFVAAVDCAALPTGELDVPLPTEGRLAFFYYGDEDDDALVDTADPGTWAGARVLHLPPISDGEPERPAPAGLTPYPTVPLTARLGPSAPDTESPVLGGAELPDAFERALWEYESGTAHQIGGHAQSVQGAVEIVVAHGALGGGVAWEDPRIKEEAQRWVPLAQFDSDEDADMMWGDEGVLYWLIRPEDLAAGRFDQAMFTWQCC</sequence>
<organism evidence="1 2">
    <name type="scientific">Streptomyces botrytidirepellens</name>
    <dbReference type="NCBI Taxonomy" id="2486417"/>
    <lineage>
        <taxon>Bacteria</taxon>
        <taxon>Bacillati</taxon>
        <taxon>Actinomycetota</taxon>
        <taxon>Actinomycetes</taxon>
        <taxon>Kitasatosporales</taxon>
        <taxon>Streptomycetaceae</taxon>
        <taxon>Streptomyces</taxon>
    </lineage>
</organism>
<dbReference type="Proteomes" id="UP000275401">
    <property type="component" value="Unassembled WGS sequence"/>
</dbReference>
<comment type="caution">
    <text evidence="1">The sequence shown here is derived from an EMBL/GenBank/DDBJ whole genome shotgun (WGS) entry which is preliminary data.</text>
</comment>
<keyword evidence="2" id="KW-1185">Reference proteome</keyword>
<dbReference type="PANTHER" id="PTHR36436">
    <property type="entry name" value="SLL5081 PROTEIN"/>
    <property type="match status" value="1"/>
</dbReference>
<dbReference type="PANTHER" id="PTHR36436:SF6">
    <property type="entry name" value="SLL5081 PROTEIN"/>
    <property type="match status" value="1"/>
</dbReference>
<dbReference type="EMBL" id="RIBZ01000882">
    <property type="protein sequence ID" value="RNF78193.1"/>
    <property type="molecule type" value="Genomic_DNA"/>
</dbReference>
<protein>
    <submittedName>
        <fullName evidence="1">DUF1963 domain-containing protein</fullName>
    </submittedName>
</protein>
<accession>A0A3M8SBN1</accession>
<name>A0A3M8SBN1_9ACTN</name>